<accession>A0A9P4G950</accession>
<proteinExistence type="predicted"/>
<organism evidence="1 2">
    <name type="scientific">Cucurbitaria berberidis CBS 394.84</name>
    <dbReference type="NCBI Taxonomy" id="1168544"/>
    <lineage>
        <taxon>Eukaryota</taxon>
        <taxon>Fungi</taxon>
        <taxon>Dikarya</taxon>
        <taxon>Ascomycota</taxon>
        <taxon>Pezizomycotina</taxon>
        <taxon>Dothideomycetes</taxon>
        <taxon>Pleosporomycetidae</taxon>
        <taxon>Pleosporales</taxon>
        <taxon>Pleosporineae</taxon>
        <taxon>Cucurbitariaceae</taxon>
        <taxon>Cucurbitaria</taxon>
    </lineage>
</organism>
<comment type="caution">
    <text evidence="1">The sequence shown here is derived from an EMBL/GenBank/DDBJ whole genome shotgun (WGS) entry which is preliminary data.</text>
</comment>
<sequence length="258" mass="29239">MPSQLDALPPEILFNILSFTEPTYDPTLISYSLNALAGTNKHLNSVVEEYARGLLKQHANITPRKSSKIFTCRRKWLAEICQFCKKLSKRTAILYPSLTCCRACDREHFPKMTMTNATQDYNLSKLDLFTPNALHPRLPRLATGAYKVMGGNAVMVAEADVLARRDHVYKLLGEKAQDASYMRKRPATHNRITQHLGIVWNCTNGSWGKGSGPSSTLPKSMRTEEDRKEYVKKALQKEWAAMNVNKYGFPQDPPIEFD</sequence>
<keyword evidence="2" id="KW-1185">Reference proteome</keyword>
<name>A0A9P4G950_9PLEO</name>
<dbReference type="OrthoDB" id="5313288at2759"/>
<evidence type="ECO:0000313" key="1">
    <source>
        <dbReference type="EMBL" id="KAF1840970.1"/>
    </source>
</evidence>
<dbReference type="CDD" id="cd09917">
    <property type="entry name" value="F-box_SF"/>
    <property type="match status" value="1"/>
</dbReference>
<dbReference type="EMBL" id="ML976619">
    <property type="protein sequence ID" value="KAF1840970.1"/>
    <property type="molecule type" value="Genomic_DNA"/>
</dbReference>
<dbReference type="GeneID" id="63854617"/>
<evidence type="ECO:0008006" key="3">
    <source>
        <dbReference type="Google" id="ProtNLM"/>
    </source>
</evidence>
<reference evidence="1" key="1">
    <citation type="submission" date="2020-01" db="EMBL/GenBank/DDBJ databases">
        <authorList>
            <consortium name="DOE Joint Genome Institute"/>
            <person name="Haridas S."/>
            <person name="Albert R."/>
            <person name="Binder M."/>
            <person name="Bloem J."/>
            <person name="Labutti K."/>
            <person name="Salamov A."/>
            <person name="Andreopoulos B."/>
            <person name="Baker S.E."/>
            <person name="Barry K."/>
            <person name="Bills G."/>
            <person name="Bluhm B.H."/>
            <person name="Cannon C."/>
            <person name="Castanera R."/>
            <person name="Culley D.E."/>
            <person name="Daum C."/>
            <person name="Ezra D."/>
            <person name="Gonzalez J.B."/>
            <person name="Henrissat B."/>
            <person name="Kuo A."/>
            <person name="Liang C."/>
            <person name="Lipzen A."/>
            <person name="Lutzoni F."/>
            <person name="Magnuson J."/>
            <person name="Mondo S."/>
            <person name="Nolan M."/>
            <person name="Ohm R."/>
            <person name="Pangilinan J."/>
            <person name="Park H.-J."/>
            <person name="Ramirez L."/>
            <person name="Alfaro M."/>
            <person name="Sun H."/>
            <person name="Tritt A."/>
            <person name="Yoshinaga Y."/>
            <person name="Zwiers L.-H."/>
            <person name="Turgeon B.G."/>
            <person name="Goodwin S.B."/>
            <person name="Spatafora J.W."/>
            <person name="Crous P.W."/>
            <person name="Grigoriev I.V."/>
        </authorList>
    </citation>
    <scope>NUCLEOTIDE SEQUENCE</scope>
    <source>
        <strain evidence="1">CBS 394.84</strain>
    </source>
</reference>
<evidence type="ECO:0000313" key="2">
    <source>
        <dbReference type="Proteomes" id="UP000800039"/>
    </source>
</evidence>
<dbReference type="AlphaFoldDB" id="A0A9P4G950"/>
<dbReference type="Proteomes" id="UP000800039">
    <property type="component" value="Unassembled WGS sequence"/>
</dbReference>
<gene>
    <name evidence="1" type="ORF">K460DRAFT_410363</name>
</gene>
<dbReference type="RefSeq" id="XP_040783533.1">
    <property type="nucleotide sequence ID" value="XM_040937367.1"/>
</dbReference>
<protein>
    <recommendedName>
        <fullName evidence="3">F-box domain-containing protein</fullName>
    </recommendedName>
</protein>